<evidence type="ECO:0000256" key="3">
    <source>
        <dbReference type="ARBA" id="ARBA00022722"/>
    </source>
</evidence>
<sequence length="360" mass="41351">MSYQLIVSNDQLADYCSKIENSSALALDTEFVRTRTFYPHLGLLQVFNGEHAALIDPINITDWQAFLAILNNPTIEKYFHSCSEDIEVFSYHFGCVPTPIVDSQILASFLDNPLSSGYASLVKKYLEVELDKSETRTDWLQRPLTEKQCKYAINDVLYLFPLINILKSQLSTNHYLQAAYQECQMVVAHKSELMDPNDAYLNIKNSWQLKGKSLGQLYKLASWRYRLAKEHDIAINFVVHEEVLLKIARYSPTSLGELDKLGMKGKEIRLYGQIILDLLSTPIPEVQPIRRVNSYPDYKKITSELKQAALTISSQTGLSEDLLLSRRLINQYIKWKIDKKGNTPALLIGWRKPLFEQYCL</sequence>
<dbReference type="HAMAP" id="MF_01899">
    <property type="entry name" value="RNase_D"/>
    <property type="match status" value="1"/>
</dbReference>
<dbReference type="Gene3D" id="1.10.150.80">
    <property type="entry name" value="HRDC domain"/>
    <property type="match status" value="2"/>
</dbReference>
<dbReference type="SUPFAM" id="SSF47819">
    <property type="entry name" value="HRDC-like"/>
    <property type="match status" value="2"/>
</dbReference>
<comment type="similarity">
    <text evidence="6">Belongs to the RNase D family.</text>
</comment>
<evidence type="ECO:0000256" key="4">
    <source>
        <dbReference type="ARBA" id="ARBA00022801"/>
    </source>
</evidence>
<evidence type="ECO:0000256" key="2">
    <source>
        <dbReference type="ARBA" id="ARBA00022694"/>
    </source>
</evidence>
<dbReference type="GO" id="GO:0008408">
    <property type="term" value="F:3'-5' exonuclease activity"/>
    <property type="evidence" value="ECO:0007669"/>
    <property type="project" value="InterPro"/>
</dbReference>
<proteinExistence type="inferred from homology"/>
<dbReference type="InterPro" id="IPR006292">
    <property type="entry name" value="RNase_D"/>
</dbReference>
<evidence type="ECO:0000256" key="5">
    <source>
        <dbReference type="ARBA" id="ARBA00022839"/>
    </source>
</evidence>
<keyword evidence="9" id="KW-1185">Reference proteome</keyword>
<dbReference type="EMBL" id="FMAQ01000002">
    <property type="protein sequence ID" value="SCB90236.1"/>
    <property type="molecule type" value="Genomic_DNA"/>
</dbReference>
<organism evidence="8 9">
    <name type="scientific">Gilliamella bombicola</name>
    <dbReference type="NCBI Taxonomy" id="1798182"/>
    <lineage>
        <taxon>Bacteria</taxon>
        <taxon>Pseudomonadati</taxon>
        <taxon>Pseudomonadota</taxon>
        <taxon>Gammaproteobacteria</taxon>
        <taxon>Orbales</taxon>
        <taxon>Orbaceae</taxon>
        <taxon>Gilliamella</taxon>
    </lineage>
</organism>
<gene>
    <name evidence="6" type="primary">rnd</name>
    <name evidence="8" type="ORF">GA0061081_102262</name>
</gene>
<evidence type="ECO:0000259" key="7">
    <source>
        <dbReference type="PROSITE" id="PS50967"/>
    </source>
</evidence>
<dbReference type="Proteomes" id="UP000199670">
    <property type="component" value="Unassembled WGS sequence"/>
</dbReference>
<evidence type="ECO:0000256" key="6">
    <source>
        <dbReference type="HAMAP-Rule" id="MF_01899"/>
    </source>
</evidence>
<dbReference type="Pfam" id="PF01612">
    <property type="entry name" value="DNA_pol_A_exo1"/>
    <property type="match status" value="1"/>
</dbReference>
<keyword evidence="2 6" id="KW-0819">tRNA processing</keyword>
<dbReference type="RefSeq" id="WP_091347045.1">
    <property type="nucleotide sequence ID" value="NZ_FMAQ01000002.1"/>
</dbReference>
<keyword evidence="5 6" id="KW-0269">Exonuclease</keyword>
<dbReference type="InterPro" id="IPR051086">
    <property type="entry name" value="RNase_D-like"/>
</dbReference>
<comment type="function">
    <text evidence="6">Exonuclease involved in the 3' processing of various precursor tRNAs. Initiates hydrolysis at the 3'-terminus of an RNA molecule and releases 5'-mononucleotides.</text>
</comment>
<dbReference type="InterPro" id="IPR012337">
    <property type="entry name" value="RNaseH-like_sf"/>
</dbReference>
<dbReference type="GO" id="GO:0003676">
    <property type="term" value="F:nucleic acid binding"/>
    <property type="evidence" value="ECO:0007669"/>
    <property type="project" value="InterPro"/>
</dbReference>
<dbReference type="CDD" id="cd06142">
    <property type="entry name" value="RNaseD_exo"/>
    <property type="match status" value="1"/>
</dbReference>
<dbReference type="Pfam" id="PF21293">
    <property type="entry name" value="RNAseD_HRDC_C"/>
    <property type="match status" value="1"/>
</dbReference>
<dbReference type="OrthoDB" id="9800549at2"/>
<dbReference type="PANTHER" id="PTHR47649:SF1">
    <property type="entry name" value="RIBONUCLEASE D"/>
    <property type="match status" value="1"/>
</dbReference>
<dbReference type="Pfam" id="PF00570">
    <property type="entry name" value="HRDC"/>
    <property type="match status" value="1"/>
</dbReference>
<reference evidence="9" key="1">
    <citation type="submission" date="2016-08" db="EMBL/GenBank/DDBJ databases">
        <authorList>
            <person name="Varghese N."/>
            <person name="Submissions Spin"/>
        </authorList>
    </citation>
    <scope>NUCLEOTIDE SEQUENCE [LARGE SCALE GENOMIC DNA]</scope>
    <source>
        <strain evidence="9">R-53248</strain>
    </source>
</reference>
<dbReference type="InterPro" id="IPR048579">
    <property type="entry name" value="RNAseD_HRDC_C"/>
</dbReference>
<dbReference type="InterPro" id="IPR002121">
    <property type="entry name" value="HRDC_dom"/>
</dbReference>
<dbReference type="SMART" id="SM00341">
    <property type="entry name" value="HRDC"/>
    <property type="match status" value="1"/>
</dbReference>
<dbReference type="GO" id="GO:0033890">
    <property type="term" value="F:ribonuclease D activity"/>
    <property type="evidence" value="ECO:0007669"/>
    <property type="project" value="UniProtKB-UniRule"/>
</dbReference>
<dbReference type="STRING" id="1798182.GA0061081_102262"/>
<accession>A0A1C4A6Q0</accession>
<dbReference type="NCBIfam" id="TIGR01388">
    <property type="entry name" value="rnd"/>
    <property type="match status" value="1"/>
</dbReference>
<dbReference type="SUPFAM" id="SSF53098">
    <property type="entry name" value="Ribonuclease H-like"/>
    <property type="match status" value="1"/>
</dbReference>
<dbReference type="EC" id="3.1.13.5" evidence="6"/>
<name>A0A1C4A6Q0_9GAMM</name>
<dbReference type="GO" id="GO:0042780">
    <property type="term" value="P:tRNA 3'-end processing"/>
    <property type="evidence" value="ECO:0007669"/>
    <property type="project" value="UniProtKB-UniRule"/>
</dbReference>
<dbReference type="AlphaFoldDB" id="A0A1C4A6Q0"/>
<dbReference type="InterPro" id="IPR044876">
    <property type="entry name" value="HRDC_dom_sf"/>
</dbReference>
<dbReference type="InterPro" id="IPR036397">
    <property type="entry name" value="RNaseH_sf"/>
</dbReference>
<keyword evidence="3 6" id="KW-0540">Nuclease</keyword>
<dbReference type="GO" id="GO:0005737">
    <property type="term" value="C:cytoplasm"/>
    <property type="evidence" value="ECO:0007669"/>
    <property type="project" value="UniProtKB-SubCell"/>
</dbReference>
<dbReference type="PROSITE" id="PS50967">
    <property type="entry name" value="HRDC"/>
    <property type="match status" value="1"/>
</dbReference>
<dbReference type="InterPro" id="IPR002562">
    <property type="entry name" value="3'-5'_exonuclease_dom"/>
</dbReference>
<dbReference type="PANTHER" id="PTHR47649">
    <property type="entry name" value="RIBONUCLEASE D"/>
    <property type="match status" value="1"/>
</dbReference>
<comment type="subcellular location">
    <subcellularLocation>
        <location evidence="6">Cytoplasm</location>
    </subcellularLocation>
</comment>
<dbReference type="InterPro" id="IPR010997">
    <property type="entry name" value="HRDC-like_sf"/>
</dbReference>
<evidence type="ECO:0000256" key="1">
    <source>
        <dbReference type="ARBA" id="ARBA00022490"/>
    </source>
</evidence>
<evidence type="ECO:0000313" key="9">
    <source>
        <dbReference type="Proteomes" id="UP000199670"/>
    </source>
</evidence>
<feature type="domain" description="HRDC" evidence="7">
    <location>
        <begin position="210"/>
        <end position="289"/>
    </location>
</feature>
<dbReference type="SMART" id="SM00474">
    <property type="entry name" value="35EXOc"/>
    <property type="match status" value="1"/>
</dbReference>
<dbReference type="GO" id="GO:0000166">
    <property type="term" value="F:nucleotide binding"/>
    <property type="evidence" value="ECO:0007669"/>
    <property type="project" value="InterPro"/>
</dbReference>
<dbReference type="Gene3D" id="3.30.420.10">
    <property type="entry name" value="Ribonuclease H-like superfamily/Ribonuclease H"/>
    <property type="match status" value="1"/>
</dbReference>
<keyword evidence="4 6" id="KW-0378">Hydrolase</keyword>
<evidence type="ECO:0000313" key="8">
    <source>
        <dbReference type="EMBL" id="SCB90236.1"/>
    </source>
</evidence>
<comment type="cofactor">
    <cofactor evidence="6">
        <name>a divalent metal cation</name>
        <dbReference type="ChEBI" id="CHEBI:60240"/>
    </cofactor>
</comment>
<protein>
    <recommendedName>
        <fullName evidence="6">Ribonuclease D</fullName>
        <shortName evidence="6">RNase D</shortName>
        <ecNumber evidence="6">3.1.13.5</ecNumber>
    </recommendedName>
</protein>
<comment type="catalytic activity">
    <reaction evidence="6">
        <text>Exonucleolytic cleavage that removes extra residues from the 3'-terminus of tRNA to produce 5'-mononucleotides.</text>
        <dbReference type="EC" id="3.1.13.5"/>
    </reaction>
</comment>
<keyword evidence="1 6" id="KW-0963">Cytoplasm</keyword>